<dbReference type="InterPro" id="IPR057709">
    <property type="entry name" value="DUF7949"/>
</dbReference>
<dbReference type="EMBL" id="AJWJ01000006">
    <property type="protein sequence ID" value="KAF2078376.1"/>
    <property type="molecule type" value="Genomic_DNA"/>
</dbReference>
<dbReference type="InterPro" id="IPR055462">
    <property type="entry name" value="DUF7034"/>
</dbReference>
<dbReference type="PANTHER" id="PTHR31378">
    <property type="entry name" value="EGF-LIKE DOMAIN-CONTAINING PROTEIN-RELATED-RELATED"/>
    <property type="match status" value="1"/>
</dbReference>
<gene>
    <name evidence="9" type="ORF">CYY_000360</name>
</gene>
<evidence type="ECO:0000256" key="1">
    <source>
        <dbReference type="SAM" id="MobiDB-lite"/>
    </source>
</evidence>
<dbReference type="InterPro" id="IPR054484">
    <property type="entry name" value="ComC_SSD"/>
</dbReference>
<dbReference type="InterPro" id="IPR056645">
    <property type="entry name" value="DUF7743"/>
</dbReference>
<dbReference type="Pfam" id="PF22933">
    <property type="entry name" value="ComC_SSD"/>
    <property type="match status" value="1"/>
</dbReference>
<dbReference type="OrthoDB" id="21537at2759"/>
<dbReference type="InterPro" id="IPR055463">
    <property type="entry name" value="DUF7035"/>
</dbReference>
<keyword evidence="3" id="KW-0732">Signal</keyword>
<feature type="domain" description="DUF7743" evidence="7">
    <location>
        <begin position="442"/>
        <end position="535"/>
    </location>
</feature>
<feature type="domain" description="DUF7035" evidence="6">
    <location>
        <begin position="672"/>
        <end position="794"/>
    </location>
</feature>
<evidence type="ECO:0000259" key="8">
    <source>
        <dbReference type="Pfam" id="PF25820"/>
    </source>
</evidence>
<dbReference type="Proteomes" id="UP000695562">
    <property type="component" value="Unassembled WGS sequence"/>
</dbReference>
<feature type="domain" description="ComC supersandwich" evidence="4">
    <location>
        <begin position="1123"/>
        <end position="1320"/>
    </location>
</feature>
<evidence type="ECO:0000256" key="3">
    <source>
        <dbReference type="SAM" id="SignalP"/>
    </source>
</evidence>
<evidence type="ECO:0000259" key="5">
    <source>
        <dbReference type="Pfam" id="PF23033"/>
    </source>
</evidence>
<feature type="domain" description="DUF7949" evidence="8">
    <location>
        <begin position="1057"/>
        <end position="1090"/>
    </location>
</feature>
<keyword evidence="2" id="KW-0812">Transmembrane</keyword>
<dbReference type="PANTHER" id="PTHR31378:SF17">
    <property type="match status" value="1"/>
</dbReference>
<comment type="caution">
    <text evidence="9">The sequence shown here is derived from an EMBL/GenBank/DDBJ whole genome shotgun (WGS) entry which is preliminary data.</text>
</comment>
<feature type="compositionally biased region" description="Low complexity" evidence="1">
    <location>
        <begin position="1031"/>
        <end position="1047"/>
    </location>
</feature>
<feature type="signal peptide" evidence="3">
    <location>
        <begin position="1"/>
        <end position="19"/>
    </location>
</feature>
<keyword evidence="2" id="KW-0472">Membrane</keyword>
<name>A0A8J4UXA2_9MYCE</name>
<feature type="chain" id="PRO_5035264255" description="EGF-like domain-containing protein" evidence="3">
    <location>
        <begin position="20"/>
        <end position="1394"/>
    </location>
</feature>
<sequence length="1394" mass="156727">MKILFLLLLFGIALGATVAIQVEPVPYTQEWEPENYAVLQTRFCDKYYSFIVTDPLSVTVTVDTYSYIPTEQYSNGTTSTAILLALRVQVPVGTGNITVRYSTTNEIFVDMIPYTCIAFLNPYITPVGFLTQQTRTQYPYLYEFKVNNNVLKGSLALYLSNITTPAWDVDVIQFSYNTFFLRLYPYPSSNLSPENYTFNPLLGTVFNDTNYGKYLEVDIPFPNYTYSYHNFQCSGTTPTRTFWVWCKLDVLKDDPLNPLLIIYFHSSPSSVFSPVYGNPNNQTYFFLLPTGGASAANTNISIYSQQSTIHKLEVSTLTSIETPTPYMVNFTPQQYIIGRPPPNLLGGCIFVNVEARSAIDSLSYSMFQNFYPWPLQSYFGTNTLTYAPMFFLDDNVFGYQSGTYEDHSKSATILTSKYESRAQVQYVFQGSSQLLSTPTPYTQDTKAPIITNYQLIPVPGNNRYIILRVSIVDDDSGFARLFNADSDNNPFIITSENLIQGTPLDGTYEVVIDNPIFFYYSFVVTDHASNANSYGLGIATNMISKMLPLSNPADYYLIPDQFEILSVHWSHNDINVTDTSYYTKFMISFADPNKDFSPVFRFDLDYYPNIEDYTFYCVWNETSKHYETLVKIPMRMYTGQLSYKINWSKPISSSQLSASFPSSILRIFSEQADMFGPIIEDLKYFPAEPTPIIPIGNSGPTNIGWTFKIYDYLNGFQSGNITVIGSGDRVERVFILDPTKQTQTINITIQPTCKSQSFVIVSAYLRDKGGYVSKMEGAFMNYLDQSYQVLNTSCSPIVDENPPTLKYYSFIQGTNEIDVGAKNRLFNLDFRTEDFESGIFIEKVPVVYLTSIDRIIKQKATLVNSSFTDANYTCSFQLPYGFGFPEFVAISLYGIMDNNLNFIGYSAMDLSDLAQGYRFGIDTTIFSTDTDVEIESTGDITMNGGELLIIGKSFGLDNATIIKINYNDGQGYSQTSTPSFFSATTLIINNVKPLTKPFKIQISKRNGQYLSNEYTVYPKLAPVFPPEPNYSSSSSSSSSSPSSSSSSTELPTQAPNQCKNDCGGPLQGVCSVTGCICTSPWMGIDCTSKVIIIPTPTINETIPSTNISIPTDKNEKIAYSGLISVVELQELDVNGTMISRYPFNMWVWSNISTANEPIKYLYSTTIQNESKTAINVTIQYFEHEENVTFANQVLNMNPYSIKYSINISVYDFQNSLNTLQLVMKVGLEADQNQQGCSFIEQGNTTMTNSEYVKLQVNDHSLYGRFIKRGIIDGRISSVSNQFIKQGESVTNQYNNIHSYIGISIRSYKKLVQLDPDFSVLIDQRPASSDSNALCFAKDKSKLSKAQIAGIVIGSVGFACIIVISAIYYIVKKKKMKIFERKLHSLNKENKTNLK</sequence>
<dbReference type="Pfam" id="PF25820">
    <property type="entry name" value="DUF7949"/>
    <property type="match status" value="1"/>
</dbReference>
<feature type="transmembrane region" description="Helical" evidence="2">
    <location>
        <begin position="1347"/>
        <end position="1370"/>
    </location>
</feature>
<organism evidence="9 10">
    <name type="scientific">Polysphondylium violaceum</name>
    <dbReference type="NCBI Taxonomy" id="133409"/>
    <lineage>
        <taxon>Eukaryota</taxon>
        <taxon>Amoebozoa</taxon>
        <taxon>Evosea</taxon>
        <taxon>Eumycetozoa</taxon>
        <taxon>Dictyostelia</taxon>
        <taxon>Dictyosteliales</taxon>
        <taxon>Dictyosteliaceae</taxon>
        <taxon>Polysphondylium</taxon>
    </lineage>
</organism>
<proteinExistence type="predicted"/>
<dbReference type="CDD" id="cd21699">
    <property type="entry name" value="JMTM_APP_like"/>
    <property type="match status" value="1"/>
</dbReference>
<evidence type="ECO:0000256" key="2">
    <source>
        <dbReference type="SAM" id="Phobius"/>
    </source>
</evidence>
<dbReference type="Pfam" id="PF24893">
    <property type="entry name" value="DUF7743"/>
    <property type="match status" value="1"/>
</dbReference>
<accession>A0A8J4UXA2</accession>
<feature type="region of interest" description="Disordered" evidence="1">
    <location>
        <begin position="1028"/>
        <end position="1055"/>
    </location>
</feature>
<dbReference type="Pfam" id="PF23033">
    <property type="entry name" value="DUF7034"/>
    <property type="match status" value="1"/>
</dbReference>
<reference evidence="9" key="1">
    <citation type="submission" date="2020-01" db="EMBL/GenBank/DDBJ databases">
        <title>Development of genomics and gene disruption for Polysphondylium violaceum indicates a role for the polyketide synthase stlB in stalk morphogenesis.</title>
        <authorList>
            <person name="Narita B."/>
            <person name="Kawabe Y."/>
            <person name="Kin K."/>
            <person name="Saito T."/>
            <person name="Gibbs R."/>
            <person name="Kuspa A."/>
            <person name="Muzny D."/>
            <person name="Queller D."/>
            <person name="Richards S."/>
            <person name="Strassman J."/>
            <person name="Sucgang R."/>
            <person name="Worley K."/>
            <person name="Schaap P."/>
        </authorList>
    </citation>
    <scope>NUCLEOTIDE SEQUENCE</scope>
    <source>
        <strain evidence="9">QSvi11</strain>
    </source>
</reference>
<keyword evidence="2" id="KW-1133">Transmembrane helix</keyword>
<keyword evidence="10" id="KW-1185">Reference proteome</keyword>
<evidence type="ECO:0000313" key="10">
    <source>
        <dbReference type="Proteomes" id="UP000695562"/>
    </source>
</evidence>
<dbReference type="Pfam" id="PF23034">
    <property type="entry name" value="DUF7035"/>
    <property type="match status" value="1"/>
</dbReference>
<evidence type="ECO:0000313" key="9">
    <source>
        <dbReference type="EMBL" id="KAF2078376.1"/>
    </source>
</evidence>
<evidence type="ECO:0008006" key="11">
    <source>
        <dbReference type="Google" id="ProtNLM"/>
    </source>
</evidence>
<protein>
    <recommendedName>
        <fullName evidence="11">EGF-like domain-containing protein</fullName>
    </recommendedName>
</protein>
<feature type="domain" description="DUF7034" evidence="5">
    <location>
        <begin position="803"/>
        <end position="925"/>
    </location>
</feature>
<evidence type="ECO:0000259" key="6">
    <source>
        <dbReference type="Pfam" id="PF23034"/>
    </source>
</evidence>
<evidence type="ECO:0000259" key="4">
    <source>
        <dbReference type="Pfam" id="PF22933"/>
    </source>
</evidence>
<evidence type="ECO:0000259" key="7">
    <source>
        <dbReference type="Pfam" id="PF24893"/>
    </source>
</evidence>